<reference evidence="1 2" key="1">
    <citation type="submission" date="2019-06" db="EMBL/GenBank/DDBJ databases">
        <title>Draft genome sequence of [Clostridium] clostridioforme NBRC 113352.</title>
        <authorList>
            <person name="Miura T."/>
            <person name="Furukawa M."/>
            <person name="Shimamura M."/>
            <person name="Ohyama Y."/>
            <person name="Yamazoe A."/>
            <person name="Kawasaki H."/>
        </authorList>
    </citation>
    <scope>NUCLEOTIDE SEQUENCE [LARGE SCALE GENOMIC DNA]</scope>
    <source>
        <strain evidence="1 2">NBRC 113352</strain>
    </source>
</reference>
<accession>A0A829W5A9</accession>
<dbReference type="EMBL" id="BJLB01000001">
    <property type="protein sequence ID" value="GEA37485.1"/>
    <property type="molecule type" value="Genomic_DNA"/>
</dbReference>
<evidence type="ECO:0000313" key="1">
    <source>
        <dbReference type="EMBL" id="GEA37485.1"/>
    </source>
</evidence>
<organism evidence="1 2">
    <name type="scientific">Enterocloster clostridioformis</name>
    <dbReference type="NCBI Taxonomy" id="1531"/>
    <lineage>
        <taxon>Bacteria</taxon>
        <taxon>Bacillati</taxon>
        <taxon>Bacillota</taxon>
        <taxon>Clostridia</taxon>
        <taxon>Lachnospirales</taxon>
        <taxon>Lachnospiraceae</taxon>
        <taxon>Enterocloster</taxon>
    </lineage>
</organism>
<dbReference type="Proteomes" id="UP000315200">
    <property type="component" value="Unassembled WGS sequence"/>
</dbReference>
<comment type="caution">
    <text evidence="1">The sequence shown here is derived from an EMBL/GenBank/DDBJ whole genome shotgun (WGS) entry which is preliminary data.</text>
</comment>
<gene>
    <name evidence="1" type="ORF">Ccl03g_31980</name>
</gene>
<dbReference type="AlphaFoldDB" id="A0A829W5A9"/>
<proteinExistence type="predicted"/>
<protein>
    <submittedName>
        <fullName evidence="1">Uncharacterized protein</fullName>
    </submittedName>
</protein>
<name>A0A829W5A9_9FIRM</name>
<evidence type="ECO:0000313" key="2">
    <source>
        <dbReference type="Proteomes" id="UP000315200"/>
    </source>
</evidence>
<sequence>MCPYMEWFENKPPKCKPKNDLCTMCVAGNRKRFKEIVNEECRDSKIK</sequence>